<dbReference type="AlphaFoldDB" id="X1THD9"/>
<sequence length="138" mass="16248">LYVRLSLKKPLVHMKPSIRRGVAFAEDVRFCFTVFEDNAQNEWGDTLEHTWWKKDWPPCTTKWLYVWGLRAGEACVSTTAPFKYHNTGVEPVPTWGLIFHEPWTIVYPPPLELTLIFLEPWDEAGLRLEQKFLEPWTS</sequence>
<evidence type="ECO:0000313" key="1">
    <source>
        <dbReference type="EMBL" id="GAJ04699.1"/>
    </source>
</evidence>
<accession>X1THD9</accession>
<proteinExistence type="predicted"/>
<comment type="caution">
    <text evidence="1">The sequence shown here is derived from an EMBL/GenBank/DDBJ whole genome shotgun (WGS) entry which is preliminary data.</text>
</comment>
<dbReference type="EMBL" id="BARW01031645">
    <property type="protein sequence ID" value="GAJ04699.1"/>
    <property type="molecule type" value="Genomic_DNA"/>
</dbReference>
<gene>
    <name evidence="1" type="ORF">S12H4_50277</name>
</gene>
<feature type="non-terminal residue" evidence="1">
    <location>
        <position position="1"/>
    </location>
</feature>
<name>X1THD9_9ZZZZ</name>
<reference evidence="1" key="1">
    <citation type="journal article" date="2014" name="Front. Microbiol.">
        <title>High frequency of phylogenetically diverse reductive dehalogenase-homologous genes in deep subseafloor sedimentary metagenomes.</title>
        <authorList>
            <person name="Kawai M."/>
            <person name="Futagami T."/>
            <person name="Toyoda A."/>
            <person name="Takaki Y."/>
            <person name="Nishi S."/>
            <person name="Hori S."/>
            <person name="Arai W."/>
            <person name="Tsubouchi T."/>
            <person name="Morono Y."/>
            <person name="Uchiyama I."/>
            <person name="Ito T."/>
            <person name="Fujiyama A."/>
            <person name="Inagaki F."/>
            <person name="Takami H."/>
        </authorList>
    </citation>
    <scope>NUCLEOTIDE SEQUENCE</scope>
    <source>
        <strain evidence="1">Expedition CK06-06</strain>
    </source>
</reference>
<protein>
    <submittedName>
        <fullName evidence="1">Uncharacterized protein</fullName>
    </submittedName>
</protein>
<organism evidence="1">
    <name type="scientific">marine sediment metagenome</name>
    <dbReference type="NCBI Taxonomy" id="412755"/>
    <lineage>
        <taxon>unclassified sequences</taxon>
        <taxon>metagenomes</taxon>
        <taxon>ecological metagenomes</taxon>
    </lineage>
</organism>